<dbReference type="SUPFAM" id="SSF46600">
    <property type="entry name" value="C-terminal UvrC-binding domain of UvrB"/>
    <property type="match status" value="1"/>
</dbReference>
<evidence type="ECO:0000259" key="1">
    <source>
        <dbReference type="PROSITE" id="PS50151"/>
    </source>
</evidence>
<dbReference type="Pfam" id="PF08459">
    <property type="entry name" value="UvrC_RNaseH_dom"/>
    <property type="match status" value="1"/>
</dbReference>
<protein>
    <submittedName>
        <fullName evidence="4">UvrABC system protein C</fullName>
    </submittedName>
</protein>
<feature type="domain" description="GIY-YIG" evidence="2">
    <location>
        <begin position="13"/>
        <end position="103"/>
    </location>
</feature>
<reference evidence="4" key="1">
    <citation type="submission" date="2019-08" db="EMBL/GenBank/DDBJ databases">
        <authorList>
            <person name="Kucharzyk K."/>
            <person name="Murdoch R.W."/>
            <person name="Higgins S."/>
            <person name="Loffler F."/>
        </authorList>
    </citation>
    <scope>NUCLEOTIDE SEQUENCE</scope>
</reference>
<sequence>MKKGEFKKYKLPETSGVYFFLDKKHTSKDLPAKKDVLYIGKATILKDRVESYFSKDLQKTRGARILGMIENARDIFYVKTNSVLEAIILESKYIKEFQPFFNIKERDDKSYSYVIFTKEDFPKVLVMREREIEKKENLNISKKFGPFVSKAELMEIMKFIRKIFPYRDKCKLNEKRACFNYQIGLCPGTCIGTISKKDYQNNLKNIEKILSGKIESLLKSLEKKMKQKAKEQKFEEASKILNQIKSFTYLKDINLIKKENVLKENLLDTRIESYDVSHISGTQRVGVMCVSKGGEFKKSEYKKFKLAEKTNNDLGGLIEILERRFKHKEWKYPYILVIDGGKTHLDFIANKVKEILSKEEFQSISFVSVVKNEKHKAREILFLKDKDKKEVEKYKEEIIKLNEETHRFVINYHKFLRNKIAKH</sequence>
<comment type="caution">
    <text evidence="4">The sequence shown here is derived from an EMBL/GenBank/DDBJ whole genome shotgun (WGS) entry which is preliminary data.</text>
</comment>
<feature type="domain" description="UvrC family homology region profile" evidence="3">
    <location>
        <begin position="204"/>
        <end position="346"/>
    </location>
</feature>
<dbReference type="PROSITE" id="PS50151">
    <property type="entry name" value="UVR"/>
    <property type="match status" value="1"/>
</dbReference>
<organism evidence="4">
    <name type="scientific">bioreactor metagenome</name>
    <dbReference type="NCBI Taxonomy" id="1076179"/>
    <lineage>
        <taxon>unclassified sequences</taxon>
        <taxon>metagenomes</taxon>
        <taxon>ecological metagenomes</taxon>
    </lineage>
</organism>
<dbReference type="InterPro" id="IPR050066">
    <property type="entry name" value="UvrABC_protein_C"/>
</dbReference>
<dbReference type="PROSITE" id="PS50165">
    <property type="entry name" value="UVRC"/>
    <property type="match status" value="1"/>
</dbReference>
<dbReference type="Gene3D" id="3.30.420.340">
    <property type="entry name" value="UvrC, RNAse H endonuclease domain"/>
    <property type="match status" value="1"/>
</dbReference>
<evidence type="ECO:0000313" key="4">
    <source>
        <dbReference type="EMBL" id="MPL62371.1"/>
    </source>
</evidence>
<dbReference type="InterPro" id="IPR001162">
    <property type="entry name" value="UvrC_RNase_H_dom"/>
</dbReference>
<dbReference type="InterPro" id="IPR036876">
    <property type="entry name" value="UVR_dom_sf"/>
</dbReference>
<dbReference type="InterPro" id="IPR038476">
    <property type="entry name" value="UvrC_RNase_H_dom_sf"/>
</dbReference>
<dbReference type="SMART" id="SM00465">
    <property type="entry name" value="GIYc"/>
    <property type="match status" value="1"/>
</dbReference>
<dbReference type="AlphaFoldDB" id="A0A644T902"/>
<dbReference type="CDD" id="cd10434">
    <property type="entry name" value="GIY-YIG_UvrC_Cho"/>
    <property type="match status" value="1"/>
</dbReference>
<dbReference type="InterPro" id="IPR001943">
    <property type="entry name" value="UVR_dom"/>
</dbReference>
<dbReference type="SUPFAM" id="SSF82771">
    <property type="entry name" value="GIY-YIG endonuclease"/>
    <property type="match status" value="1"/>
</dbReference>
<dbReference type="Gene3D" id="4.10.860.10">
    <property type="entry name" value="UVR domain"/>
    <property type="match status" value="1"/>
</dbReference>
<accession>A0A644T902</accession>
<feature type="domain" description="UVR" evidence="1">
    <location>
        <begin position="215"/>
        <end position="250"/>
    </location>
</feature>
<name>A0A644T902_9ZZZZ</name>
<dbReference type="PANTHER" id="PTHR30562">
    <property type="entry name" value="UVRC/OXIDOREDUCTASE"/>
    <property type="match status" value="1"/>
</dbReference>
<dbReference type="Pfam" id="PF01541">
    <property type="entry name" value="GIY-YIG"/>
    <property type="match status" value="1"/>
</dbReference>
<dbReference type="GO" id="GO:0009381">
    <property type="term" value="F:excinuclease ABC activity"/>
    <property type="evidence" value="ECO:0007669"/>
    <property type="project" value="InterPro"/>
</dbReference>
<dbReference type="GO" id="GO:0006289">
    <property type="term" value="P:nucleotide-excision repair"/>
    <property type="evidence" value="ECO:0007669"/>
    <property type="project" value="InterPro"/>
</dbReference>
<dbReference type="Gene3D" id="3.40.1440.10">
    <property type="entry name" value="GIY-YIG endonuclease"/>
    <property type="match status" value="1"/>
</dbReference>
<dbReference type="GO" id="GO:0009380">
    <property type="term" value="C:excinuclease repair complex"/>
    <property type="evidence" value="ECO:0007669"/>
    <property type="project" value="TreeGrafter"/>
</dbReference>
<evidence type="ECO:0000259" key="3">
    <source>
        <dbReference type="PROSITE" id="PS50165"/>
    </source>
</evidence>
<dbReference type="InterPro" id="IPR035901">
    <property type="entry name" value="GIY-YIG_endonuc_sf"/>
</dbReference>
<dbReference type="EMBL" id="VSSQ01000017">
    <property type="protein sequence ID" value="MPL62371.1"/>
    <property type="molecule type" value="Genomic_DNA"/>
</dbReference>
<evidence type="ECO:0000259" key="2">
    <source>
        <dbReference type="PROSITE" id="PS50164"/>
    </source>
</evidence>
<dbReference type="PROSITE" id="PS50164">
    <property type="entry name" value="GIY_YIG"/>
    <property type="match status" value="1"/>
</dbReference>
<dbReference type="InterPro" id="IPR000305">
    <property type="entry name" value="GIY-YIG_endonuc"/>
</dbReference>
<proteinExistence type="predicted"/>
<dbReference type="PANTHER" id="PTHR30562:SF1">
    <property type="entry name" value="UVRABC SYSTEM PROTEIN C"/>
    <property type="match status" value="1"/>
</dbReference>
<gene>
    <name evidence="4" type="primary">uvrC_3</name>
    <name evidence="4" type="ORF">SDC9_07991</name>
</gene>
<dbReference type="InterPro" id="IPR047296">
    <property type="entry name" value="GIY-YIG_UvrC_Cho"/>
</dbReference>